<keyword evidence="3" id="KW-1185">Reference proteome</keyword>
<reference evidence="2 3" key="1">
    <citation type="journal article" date="2024" name="Nat. Commun.">
        <title>Phylogenomics reveals the evolutionary origins of lichenization in chlorophyte algae.</title>
        <authorList>
            <person name="Puginier C."/>
            <person name="Libourel C."/>
            <person name="Otte J."/>
            <person name="Skaloud P."/>
            <person name="Haon M."/>
            <person name="Grisel S."/>
            <person name="Petersen M."/>
            <person name="Berrin J.G."/>
            <person name="Delaux P.M."/>
            <person name="Dal Grande F."/>
            <person name="Keller J."/>
        </authorList>
    </citation>
    <scope>NUCLEOTIDE SEQUENCE [LARGE SCALE GENOMIC DNA]</scope>
    <source>
        <strain evidence="2 3">SAG 245.80</strain>
    </source>
</reference>
<organism evidence="2 3">
    <name type="scientific">Elliptochloris bilobata</name>
    <dbReference type="NCBI Taxonomy" id="381761"/>
    <lineage>
        <taxon>Eukaryota</taxon>
        <taxon>Viridiplantae</taxon>
        <taxon>Chlorophyta</taxon>
        <taxon>core chlorophytes</taxon>
        <taxon>Trebouxiophyceae</taxon>
        <taxon>Trebouxiophyceae incertae sedis</taxon>
        <taxon>Elliptochloris clade</taxon>
        <taxon>Elliptochloris</taxon>
    </lineage>
</organism>
<dbReference type="InterPro" id="IPR002818">
    <property type="entry name" value="DJ-1/PfpI"/>
</dbReference>
<dbReference type="PANTHER" id="PTHR43130:SF15">
    <property type="entry name" value="THIJ_PFPI FAMILY PROTEIN (AFU_ORTHOLOGUE AFUA_5G14240)"/>
    <property type="match status" value="1"/>
</dbReference>
<protein>
    <recommendedName>
        <fullName evidence="1">DJ-1/PfpI domain-containing protein</fullName>
    </recommendedName>
</protein>
<evidence type="ECO:0000313" key="2">
    <source>
        <dbReference type="EMBL" id="KAK9832752.1"/>
    </source>
</evidence>
<comment type="caution">
    <text evidence="2">The sequence shown here is derived from an EMBL/GenBank/DDBJ whole genome shotgun (WGS) entry which is preliminary data.</text>
</comment>
<dbReference type="PANTHER" id="PTHR43130">
    <property type="entry name" value="ARAC-FAMILY TRANSCRIPTIONAL REGULATOR"/>
    <property type="match status" value="1"/>
</dbReference>
<dbReference type="AlphaFoldDB" id="A0AAW1RGM0"/>
<dbReference type="Pfam" id="PF01965">
    <property type="entry name" value="DJ-1_PfpI"/>
    <property type="match status" value="1"/>
</dbReference>
<evidence type="ECO:0000259" key="1">
    <source>
        <dbReference type="Pfam" id="PF01965"/>
    </source>
</evidence>
<feature type="domain" description="DJ-1/PfpI" evidence="1">
    <location>
        <begin position="3"/>
        <end position="157"/>
    </location>
</feature>
<dbReference type="SUPFAM" id="SSF52317">
    <property type="entry name" value="Class I glutamine amidotransferase-like"/>
    <property type="match status" value="1"/>
</dbReference>
<gene>
    <name evidence="2" type="ORF">WJX81_008413</name>
</gene>
<accession>A0AAW1RGM0</accession>
<dbReference type="Proteomes" id="UP001445335">
    <property type="component" value="Unassembled WGS sequence"/>
</dbReference>
<dbReference type="InterPro" id="IPR029062">
    <property type="entry name" value="Class_I_gatase-like"/>
</dbReference>
<dbReference type="EMBL" id="JALJOU010000039">
    <property type="protein sequence ID" value="KAK9832752.1"/>
    <property type="molecule type" value="Genomic_DNA"/>
</dbReference>
<dbReference type="CDD" id="cd03139">
    <property type="entry name" value="GATase1_PfpI_2"/>
    <property type="match status" value="1"/>
</dbReference>
<dbReference type="Gene3D" id="3.40.50.880">
    <property type="match status" value="1"/>
</dbReference>
<evidence type="ECO:0000313" key="3">
    <source>
        <dbReference type="Proteomes" id="UP001445335"/>
    </source>
</evidence>
<sequence length="193" mass="20527">MREHFKPVFVAERRGPVVSAQDAVTVAEHDFSSCPELDILVVPGGRGTRTEIKNAALLAWVRDVKALHKLSVCTGAALLAVTGLLAGKRATTNKLAFDWVASLTEDAASAPIAPAAVTEQPSGTQWVREARYIDGGDGIWTAAGVSAGMDMALAFIASVRGQAQAEEAARFAEYSGNWQDGADDPWGRRIARH</sequence>
<proteinExistence type="predicted"/>
<name>A0AAW1RGM0_9CHLO</name>
<dbReference type="InterPro" id="IPR052158">
    <property type="entry name" value="INH-QAR"/>
</dbReference>